<protein>
    <submittedName>
        <fullName evidence="1">Uncharacterized protein</fullName>
    </submittedName>
</protein>
<sequence>MFKTPANHTVYVLTSRFNNATLTENAKWRERGEHPGCVYCSPTAMPKGVPAEAIILMIEMNNEQNKIAGFGMLINKRKTDRDRNLIYADRNYNRYVYRGDIRADREWLLSQNTDLIEKLEILIFKGKDHIKRGVGFTSIPKKKLPFFEKDGYGDQFQEIIYKMIAENKNENPIKSN</sequence>
<organism evidence="1">
    <name type="scientific">viral metagenome</name>
    <dbReference type="NCBI Taxonomy" id="1070528"/>
    <lineage>
        <taxon>unclassified sequences</taxon>
        <taxon>metagenomes</taxon>
        <taxon>organismal metagenomes</taxon>
    </lineage>
</organism>
<proteinExistence type="predicted"/>
<accession>A0A6C0BWU5</accession>
<reference evidence="1" key="1">
    <citation type="journal article" date="2020" name="Nature">
        <title>Giant virus diversity and host interactions through global metagenomics.</title>
        <authorList>
            <person name="Schulz F."/>
            <person name="Roux S."/>
            <person name="Paez-Espino D."/>
            <person name="Jungbluth S."/>
            <person name="Walsh D.A."/>
            <person name="Denef V.J."/>
            <person name="McMahon K.D."/>
            <person name="Konstantinidis K.T."/>
            <person name="Eloe-Fadrosh E.A."/>
            <person name="Kyrpides N.C."/>
            <person name="Woyke T."/>
        </authorList>
    </citation>
    <scope>NUCLEOTIDE SEQUENCE</scope>
    <source>
        <strain evidence="1">GVMAG-M-3300018868-6</strain>
    </source>
</reference>
<name>A0A6C0BWU5_9ZZZZ</name>
<dbReference type="AlphaFoldDB" id="A0A6C0BWU5"/>
<evidence type="ECO:0000313" key="1">
    <source>
        <dbReference type="EMBL" id="QHS95743.1"/>
    </source>
</evidence>
<dbReference type="EMBL" id="MN739256">
    <property type="protein sequence ID" value="QHS95743.1"/>
    <property type="molecule type" value="Genomic_DNA"/>
</dbReference>